<proteinExistence type="predicted"/>
<gene>
    <name evidence="1" type="ORF">Phi10:1_gp073</name>
</gene>
<keyword evidence="2" id="KW-1185">Reference proteome</keyword>
<dbReference type="KEGG" id="vg:16796960"/>
<accession>R9ZYI9</accession>
<dbReference type="GeneID" id="16796960"/>
<sequence>MNLTKNQEEVLNCMRDGDNNLKNICVEYAKIMHVKGYNPLWYVWSSSVSNKLNQLIKKGYVQYVSRGVYSKLKIN</sequence>
<name>R9ZYI9_9CAUD</name>
<dbReference type="RefSeq" id="YP_008241992.1">
    <property type="nucleotide sequence ID" value="NC_021802.1"/>
</dbReference>
<organism evidence="1 2">
    <name type="scientific">Cellulophaga phage phi10:1</name>
    <dbReference type="NCBI Taxonomy" id="1327981"/>
    <lineage>
        <taxon>Viruses</taxon>
        <taxon>Duplodnaviria</taxon>
        <taxon>Heunggongvirae</taxon>
        <taxon>Uroviricota</taxon>
        <taxon>Caudoviricetes</taxon>
        <taxon>Assiduviridae</taxon>
        <taxon>Cebadecemvirus</taxon>
        <taxon>Cebadecemvirus phi10una</taxon>
    </lineage>
</organism>
<reference evidence="1 2" key="1">
    <citation type="journal article" date="2013" name="Proc. Natl. Acad. Sci. U.S.A.">
        <title>Twelve previously unknown phage genera are ubiquitous in global oceans.</title>
        <authorList>
            <person name="Holmfeldt K."/>
            <person name="Solonenko N."/>
            <person name="Shah M."/>
            <person name="Corrier K."/>
            <person name="Riemann L."/>
            <person name="Verberkmoes N.C."/>
            <person name="Sullivan M.B."/>
        </authorList>
    </citation>
    <scope>NUCLEOTIDE SEQUENCE [LARGE SCALE GENOMIC DNA]</scope>
    <source>
        <strain evidence="1">Phi10:1</strain>
    </source>
</reference>
<protein>
    <submittedName>
        <fullName evidence="1">Uncharacterized protein</fullName>
    </submittedName>
</protein>
<dbReference type="Proteomes" id="UP000014711">
    <property type="component" value="Segment"/>
</dbReference>
<evidence type="ECO:0000313" key="2">
    <source>
        <dbReference type="Proteomes" id="UP000014711"/>
    </source>
</evidence>
<dbReference type="EMBL" id="KC821618">
    <property type="protein sequence ID" value="AGO48414.1"/>
    <property type="molecule type" value="Genomic_DNA"/>
</dbReference>
<reference evidence="2" key="2">
    <citation type="submission" date="2013-03" db="EMBL/GenBank/DDBJ databases">
        <title>The Cellulophaga phages: a novel, diverse, and globally ubiquitous model system.</title>
        <authorList>
            <person name="Holmfeldt K."/>
            <person name="Solonenko N."/>
            <person name="Shah M."/>
            <person name="Corrier K."/>
            <person name="Riemann L."/>
            <person name="VerBerkmoes N.C."/>
            <person name="Sullivan M.B."/>
        </authorList>
    </citation>
    <scope>NUCLEOTIDE SEQUENCE [LARGE SCALE GENOMIC DNA]</scope>
</reference>
<evidence type="ECO:0000313" key="1">
    <source>
        <dbReference type="EMBL" id="AGO48414.1"/>
    </source>
</evidence>